<dbReference type="GO" id="GO:0009307">
    <property type="term" value="P:DNA restriction-modification system"/>
    <property type="evidence" value="ECO:0007669"/>
    <property type="project" value="UniProtKB-KW"/>
</dbReference>
<dbReference type="PANTHER" id="PTHR30408">
    <property type="entry name" value="TYPE-1 RESTRICTION ENZYME ECOKI SPECIFICITY PROTEIN"/>
    <property type="match status" value="1"/>
</dbReference>
<dbReference type="Gene3D" id="3.90.220.20">
    <property type="entry name" value="DNA methylase specificity domains"/>
    <property type="match status" value="2"/>
</dbReference>
<dbReference type="PANTHER" id="PTHR30408:SF12">
    <property type="entry name" value="TYPE I RESTRICTION ENZYME MJAVIII SPECIFICITY SUBUNIT"/>
    <property type="match status" value="1"/>
</dbReference>
<dbReference type="InterPro" id="IPR000055">
    <property type="entry name" value="Restrct_endonuc_typeI_TRD"/>
</dbReference>
<proteinExistence type="inferred from homology"/>
<accession>X0T8X1</accession>
<keyword evidence="3" id="KW-0238">DNA-binding</keyword>
<feature type="domain" description="Type I restriction modification DNA specificity" evidence="4">
    <location>
        <begin position="2"/>
        <end position="157"/>
    </location>
</feature>
<comment type="caution">
    <text evidence="5">The sequence shown here is derived from an EMBL/GenBank/DDBJ whole genome shotgun (WGS) entry which is preliminary data.</text>
</comment>
<dbReference type="AlphaFoldDB" id="X0T8X1"/>
<dbReference type="EMBL" id="BARS01003605">
    <property type="protein sequence ID" value="GAF84637.1"/>
    <property type="molecule type" value="Genomic_DNA"/>
</dbReference>
<protein>
    <recommendedName>
        <fullName evidence="4">Type I restriction modification DNA specificity domain-containing protein</fullName>
    </recommendedName>
</protein>
<sequence length="405" mass="45323">MIQIKDICQLGRGRVINQNELYTHPGEYPVYSSQSTDGGAFGYLDTFDFEGEYVTWTTDGAYAGTVFHRSGRFNCTNVCGTLKAKANEICMKYIAYALSSRTKKHVSYVGNPKLMNNVMANIVIPFPPFLEQRRIAEILDIIDEAIQKTEALISKLKAMKQGLLHDLLTRGLDKNGKLRDPKAHPEQFKDSPLGRIPREWNVVSIGEIASHVGSGLTPRGGSEVYKTSGVIFIRSQNVTFKGLKFEDIAFIDFKTHEQMQRSEVFAHDVLINITGASIGRCCPLPKGLGPTNVNQHVCAIRLPAPRRKDAFYLSAVLASHIGQHQIDVLNAGGNREGLNYQQLRSFVIPWPEKDERTKAANIIAAHDARIRTEEQYRDKLKLQKKGLMHDLLTGKVRVNTEEVDA</sequence>
<dbReference type="SUPFAM" id="SSF116734">
    <property type="entry name" value="DNA methylase specificity domain"/>
    <property type="match status" value="2"/>
</dbReference>
<evidence type="ECO:0000256" key="1">
    <source>
        <dbReference type="ARBA" id="ARBA00010923"/>
    </source>
</evidence>
<feature type="domain" description="Type I restriction modification DNA specificity" evidence="4">
    <location>
        <begin position="197"/>
        <end position="381"/>
    </location>
</feature>
<dbReference type="CDD" id="cd17255">
    <property type="entry name" value="RMtype1_S_Fco49512ORF2615P-TRD2-CR2_like"/>
    <property type="match status" value="1"/>
</dbReference>
<dbReference type="Pfam" id="PF01420">
    <property type="entry name" value="Methylase_S"/>
    <property type="match status" value="2"/>
</dbReference>
<dbReference type="Gene3D" id="1.10.287.1120">
    <property type="entry name" value="Bipartite methylase S protein"/>
    <property type="match status" value="2"/>
</dbReference>
<reference evidence="5" key="1">
    <citation type="journal article" date="2014" name="Front. Microbiol.">
        <title>High frequency of phylogenetically diverse reductive dehalogenase-homologous genes in deep subseafloor sedimentary metagenomes.</title>
        <authorList>
            <person name="Kawai M."/>
            <person name="Futagami T."/>
            <person name="Toyoda A."/>
            <person name="Takaki Y."/>
            <person name="Nishi S."/>
            <person name="Hori S."/>
            <person name="Arai W."/>
            <person name="Tsubouchi T."/>
            <person name="Morono Y."/>
            <person name="Uchiyama I."/>
            <person name="Ito T."/>
            <person name="Fujiyama A."/>
            <person name="Inagaki F."/>
            <person name="Takami H."/>
        </authorList>
    </citation>
    <scope>NUCLEOTIDE SEQUENCE</scope>
    <source>
        <strain evidence="5">Expedition CK06-06</strain>
    </source>
</reference>
<evidence type="ECO:0000256" key="3">
    <source>
        <dbReference type="ARBA" id="ARBA00023125"/>
    </source>
</evidence>
<evidence type="ECO:0000256" key="2">
    <source>
        <dbReference type="ARBA" id="ARBA00022747"/>
    </source>
</evidence>
<dbReference type="GO" id="GO:0003677">
    <property type="term" value="F:DNA binding"/>
    <property type="evidence" value="ECO:0007669"/>
    <property type="project" value="UniProtKB-KW"/>
</dbReference>
<organism evidence="5">
    <name type="scientific">marine sediment metagenome</name>
    <dbReference type="NCBI Taxonomy" id="412755"/>
    <lineage>
        <taxon>unclassified sequences</taxon>
        <taxon>metagenomes</taxon>
        <taxon>ecological metagenomes</taxon>
    </lineage>
</organism>
<dbReference type="InterPro" id="IPR044946">
    <property type="entry name" value="Restrct_endonuc_typeI_TRD_sf"/>
</dbReference>
<dbReference type="CDD" id="cd17256">
    <property type="entry name" value="RMtype1_S_EcoJA65PI-TRD1-CR1_like"/>
    <property type="match status" value="1"/>
</dbReference>
<dbReference type="InterPro" id="IPR052021">
    <property type="entry name" value="Type-I_RS_S_subunit"/>
</dbReference>
<gene>
    <name evidence="5" type="ORF">S01H1_06988</name>
</gene>
<name>X0T8X1_9ZZZZ</name>
<evidence type="ECO:0000259" key="4">
    <source>
        <dbReference type="Pfam" id="PF01420"/>
    </source>
</evidence>
<evidence type="ECO:0000313" key="5">
    <source>
        <dbReference type="EMBL" id="GAF84637.1"/>
    </source>
</evidence>
<keyword evidence="2" id="KW-0680">Restriction system</keyword>
<comment type="similarity">
    <text evidence="1">Belongs to the type-I restriction system S methylase family.</text>
</comment>